<dbReference type="EMBL" id="LAZR01001227">
    <property type="protein sequence ID" value="KKN48300.1"/>
    <property type="molecule type" value="Genomic_DNA"/>
</dbReference>
<gene>
    <name evidence="2" type="ORF">LCGC14_0654170</name>
</gene>
<name>A0A0F9QVH4_9ZZZZ</name>
<comment type="caution">
    <text evidence="2">The sequence shown here is derived from an EMBL/GenBank/DDBJ whole genome shotgun (WGS) entry which is preliminary data.</text>
</comment>
<evidence type="ECO:0000256" key="1">
    <source>
        <dbReference type="SAM" id="MobiDB-lite"/>
    </source>
</evidence>
<evidence type="ECO:0000313" key="2">
    <source>
        <dbReference type="EMBL" id="KKN48300.1"/>
    </source>
</evidence>
<accession>A0A0F9QVH4</accession>
<organism evidence="2">
    <name type="scientific">marine sediment metagenome</name>
    <dbReference type="NCBI Taxonomy" id="412755"/>
    <lineage>
        <taxon>unclassified sequences</taxon>
        <taxon>metagenomes</taxon>
        <taxon>ecological metagenomes</taxon>
    </lineage>
</organism>
<dbReference type="AlphaFoldDB" id="A0A0F9QVH4"/>
<reference evidence="2" key="1">
    <citation type="journal article" date="2015" name="Nature">
        <title>Complex archaea that bridge the gap between prokaryotes and eukaryotes.</title>
        <authorList>
            <person name="Spang A."/>
            <person name="Saw J.H."/>
            <person name="Jorgensen S.L."/>
            <person name="Zaremba-Niedzwiedzka K."/>
            <person name="Martijn J."/>
            <person name="Lind A.E."/>
            <person name="van Eijk R."/>
            <person name="Schleper C."/>
            <person name="Guy L."/>
            <person name="Ettema T.J."/>
        </authorList>
    </citation>
    <scope>NUCLEOTIDE SEQUENCE</scope>
</reference>
<sequence length="60" mass="6760">MTGKHWEILRASERGPVNVNSVDSYDESRVRSEALHPGPSDYLKALDDRHKKPGCLKPSQ</sequence>
<proteinExistence type="predicted"/>
<feature type="region of interest" description="Disordered" evidence="1">
    <location>
        <begin position="18"/>
        <end position="60"/>
    </location>
</feature>
<protein>
    <submittedName>
        <fullName evidence="2">Uncharacterized protein</fullName>
    </submittedName>
</protein>